<accession>A0AAN6NPX0</accession>
<feature type="region of interest" description="Disordered" evidence="1">
    <location>
        <begin position="45"/>
        <end position="68"/>
    </location>
</feature>
<dbReference type="EMBL" id="MU859242">
    <property type="protein sequence ID" value="KAK3948838.1"/>
    <property type="molecule type" value="Genomic_DNA"/>
</dbReference>
<dbReference type="AlphaFoldDB" id="A0AAN6NPX0"/>
<protein>
    <recommendedName>
        <fullName evidence="4">C2H2-type domain-containing protein</fullName>
    </recommendedName>
</protein>
<proteinExistence type="predicted"/>
<comment type="caution">
    <text evidence="2">The sequence shown here is derived from an EMBL/GenBank/DDBJ whole genome shotgun (WGS) entry which is preliminary data.</text>
</comment>
<sequence length="126" mass="14868">MQQSSDQQQSSDELAYARTATGEFKCTSSRCKTQPVFKRKCDLTKHQNNHRRPRECPKANEGCPYEGGAEQKDLNRHLWSHHPVYARENNIPEEKTQCDYPGCDYKGRKDNVRRHKENVRHRREQP</sequence>
<keyword evidence="3" id="KW-1185">Reference proteome</keyword>
<evidence type="ECO:0008006" key="4">
    <source>
        <dbReference type="Google" id="ProtNLM"/>
    </source>
</evidence>
<reference evidence="2" key="1">
    <citation type="journal article" date="2023" name="Mol. Phylogenet. Evol.">
        <title>Genome-scale phylogeny and comparative genomics of the fungal order Sordariales.</title>
        <authorList>
            <person name="Hensen N."/>
            <person name="Bonometti L."/>
            <person name="Westerberg I."/>
            <person name="Brannstrom I.O."/>
            <person name="Guillou S."/>
            <person name="Cros-Aarteil S."/>
            <person name="Calhoun S."/>
            <person name="Haridas S."/>
            <person name="Kuo A."/>
            <person name="Mondo S."/>
            <person name="Pangilinan J."/>
            <person name="Riley R."/>
            <person name="LaButti K."/>
            <person name="Andreopoulos B."/>
            <person name="Lipzen A."/>
            <person name="Chen C."/>
            <person name="Yan M."/>
            <person name="Daum C."/>
            <person name="Ng V."/>
            <person name="Clum A."/>
            <person name="Steindorff A."/>
            <person name="Ohm R.A."/>
            <person name="Martin F."/>
            <person name="Silar P."/>
            <person name="Natvig D.O."/>
            <person name="Lalanne C."/>
            <person name="Gautier V."/>
            <person name="Ament-Velasquez S.L."/>
            <person name="Kruys A."/>
            <person name="Hutchinson M.I."/>
            <person name="Powell A.J."/>
            <person name="Barry K."/>
            <person name="Miller A.N."/>
            <person name="Grigoriev I.V."/>
            <person name="Debuchy R."/>
            <person name="Gladieux P."/>
            <person name="Hiltunen Thoren M."/>
            <person name="Johannesson H."/>
        </authorList>
    </citation>
    <scope>NUCLEOTIDE SEQUENCE</scope>
    <source>
        <strain evidence="2">CBS 626.80</strain>
    </source>
</reference>
<evidence type="ECO:0000313" key="3">
    <source>
        <dbReference type="Proteomes" id="UP001303222"/>
    </source>
</evidence>
<evidence type="ECO:0000313" key="2">
    <source>
        <dbReference type="EMBL" id="KAK3948838.1"/>
    </source>
</evidence>
<evidence type="ECO:0000256" key="1">
    <source>
        <dbReference type="SAM" id="MobiDB-lite"/>
    </source>
</evidence>
<gene>
    <name evidence="2" type="ORF">QBC32DRAFT_373262</name>
</gene>
<organism evidence="2 3">
    <name type="scientific">Pseudoneurospora amorphoporcata</name>
    <dbReference type="NCBI Taxonomy" id="241081"/>
    <lineage>
        <taxon>Eukaryota</taxon>
        <taxon>Fungi</taxon>
        <taxon>Dikarya</taxon>
        <taxon>Ascomycota</taxon>
        <taxon>Pezizomycotina</taxon>
        <taxon>Sordariomycetes</taxon>
        <taxon>Sordariomycetidae</taxon>
        <taxon>Sordariales</taxon>
        <taxon>Sordariaceae</taxon>
        <taxon>Pseudoneurospora</taxon>
    </lineage>
</organism>
<dbReference type="Proteomes" id="UP001303222">
    <property type="component" value="Unassembled WGS sequence"/>
</dbReference>
<reference evidence="2" key="2">
    <citation type="submission" date="2023-06" db="EMBL/GenBank/DDBJ databases">
        <authorList>
            <consortium name="Lawrence Berkeley National Laboratory"/>
            <person name="Mondo S.J."/>
            <person name="Hensen N."/>
            <person name="Bonometti L."/>
            <person name="Westerberg I."/>
            <person name="Brannstrom I.O."/>
            <person name="Guillou S."/>
            <person name="Cros-Aarteil S."/>
            <person name="Calhoun S."/>
            <person name="Haridas S."/>
            <person name="Kuo A."/>
            <person name="Pangilinan J."/>
            <person name="Riley R."/>
            <person name="Labutti K."/>
            <person name="Andreopoulos B."/>
            <person name="Lipzen A."/>
            <person name="Chen C."/>
            <person name="Yanf M."/>
            <person name="Daum C."/>
            <person name="Ng V."/>
            <person name="Clum A."/>
            <person name="Steindorff A."/>
            <person name="Ohm R."/>
            <person name="Martin F."/>
            <person name="Silar P."/>
            <person name="Natvig D."/>
            <person name="Lalanne C."/>
            <person name="Gautier V."/>
            <person name="Ament-Velasquez S.L."/>
            <person name="Kruys A."/>
            <person name="Hutchinson M.I."/>
            <person name="Powell A.J."/>
            <person name="Barry K."/>
            <person name="Miller A.N."/>
            <person name="Grigoriev I.V."/>
            <person name="Debuchy R."/>
            <person name="Gladieux P."/>
            <person name="Thoren M.H."/>
            <person name="Johannesson H."/>
        </authorList>
    </citation>
    <scope>NUCLEOTIDE SEQUENCE</scope>
    <source>
        <strain evidence="2">CBS 626.80</strain>
    </source>
</reference>
<name>A0AAN6NPX0_9PEZI</name>